<dbReference type="PIRSF" id="PIRSF037112">
    <property type="entry name" value="Antirestriction_ArdC"/>
    <property type="match status" value="1"/>
</dbReference>
<feature type="domain" description="Polyvalent protein metallopeptidase" evidence="3">
    <location>
        <begin position="197"/>
        <end position="304"/>
    </location>
</feature>
<reference evidence="4 5" key="1">
    <citation type="submission" date="2012-02" db="EMBL/GenBank/DDBJ databases">
        <title>Complete genome sequence of Phycisphaera mikurensis NBRC 102666.</title>
        <authorList>
            <person name="Ankai A."/>
            <person name="Hosoyama A."/>
            <person name="Terui Y."/>
            <person name="Sekine M."/>
            <person name="Fukai R."/>
            <person name="Kato Y."/>
            <person name="Nakamura S."/>
            <person name="Yamada-Narita S."/>
            <person name="Kawakoshi A."/>
            <person name="Fukunaga Y."/>
            <person name="Yamazaki S."/>
            <person name="Fujita N."/>
        </authorList>
    </citation>
    <scope>NUCLEOTIDE SEQUENCE [LARGE SCALE GENOMIC DNA]</scope>
    <source>
        <strain evidence="5">NBRC 102666 / KCTC 22515 / FYK2301M01</strain>
        <plasmid evidence="4 5">pPSMK1</plasmid>
    </source>
</reference>
<gene>
    <name evidence="4" type="primary">ardC</name>
    <name evidence="4" type="ordered locus">PSMK_p00140</name>
</gene>
<protein>
    <submittedName>
        <fullName evidence="4">Antirestriction protein</fullName>
    </submittedName>
</protein>
<evidence type="ECO:0000313" key="4">
    <source>
        <dbReference type="EMBL" id="BAM05376.1"/>
    </source>
</evidence>
<dbReference type="GO" id="GO:0003697">
    <property type="term" value="F:single-stranded DNA binding"/>
    <property type="evidence" value="ECO:0007669"/>
    <property type="project" value="InterPro"/>
</dbReference>
<feature type="domain" description="N-terminal" evidence="2">
    <location>
        <begin position="27"/>
        <end position="143"/>
    </location>
</feature>
<evidence type="ECO:0000313" key="5">
    <source>
        <dbReference type="Proteomes" id="UP000007881"/>
    </source>
</evidence>
<geneLocation type="plasmid" evidence="4 5">
    <name>pPSMK1</name>
</geneLocation>
<keyword evidence="4" id="KW-0614">Plasmid</keyword>
<dbReference type="InterPro" id="IPR013610">
    <property type="entry name" value="ArdC_N"/>
</dbReference>
<dbReference type="HOGENOM" id="CLU_041111_0_0_0"/>
<dbReference type="RefSeq" id="WP_014438579.1">
    <property type="nucleotide sequence ID" value="NC_017081.1"/>
</dbReference>
<dbReference type="eggNOG" id="COG4227">
    <property type="taxonomic scope" value="Bacteria"/>
</dbReference>
<evidence type="ECO:0000259" key="2">
    <source>
        <dbReference type="Pfam" id="PF08401"/>
    </source>
</evidence>
<evidence type="ECO:0000259" key="3">
    <source>
        <dbReference type="Pfam" id="PF18818"/>
    </source>
</evidence>
<keyword evidence="5" id="KW-1185">Reference proteome</keyword>
<sequence>MSASVSRSSSTRTRKPARKDAPKPRRDIAQEVTDRIVEALTAGTVPWRPQHTGTESGFLPANLVTGKKYRGVNVFLLWLAERKRGFTRPLWMTYRQAAQAGGQVRAGSKSVPIVFWNFMEKEDKKNPSGEKKRVAFLKTYNVFNVEDVDGLDTEAAPGEVPLEPDACPPELRACAEVATGFLRSPGAPGCVEMEVTPHYNCRTDVVVTPPLASYETPEAYFSTLFHEIAHSTGHASRLGRRGITEAGSGLLDPYAEEEMVAELAASLLCAHCGIAPVTEEMSAAYVAGWLDRMQTDSGFFLKAAGAAQKAVDLIRPAAEDRKTGPE</sequence>
<feature type="compositionally biased region" description="Low complexity" evidence="1">
    <location>
        <begin position="1"/>
        <end position="11"/>
    </location>
</feature>
<feature type="region of interest" description="Disordered" evidence="1">
    <location>
        <begin position="1"/>
        <end position="29"/>
    </location>
</feature>
<organism evidence="4 5">
    <name type="scientific">Phycisphaera mikurensis (strain NBRC 102666 / KCTC 22515 / FYK2301M01)</name>
    <dbReference type="NCBI Taxonomy" id="1142394"/>
    <lineage>
        <taxon>Bacteria</taxon>
        <taxon>Pseudomonadati</taxon>
        <taxon>Planctomycetota</taxon>
        <taxon>Phycisphaerae</taxon>
        <taxon>Phycisphaerales</taxon>
        <taxon>Phycisphaeraceae</taxon>
        <taxon>Phycisphaera</taxon>
    </lineage>
</organism>
<dbReference type="Pfam" id="PF18818">
    <property type="entry name" value="MPTase-PolyVal"/>
    <property type="match status" value="1"/>
</dbReference>
<dbReference type="EMBL" id="AP012339">
    <property type="protein sequence ID" value="BAM05376.1"/>
    <property type="molecule type" value="Genomic_DNA"/>
</dbReference>
<accession>I0IJD8</accession>
<dbReference type="Pfam" id="PF08401">
    <property type="entry name" value="ArdcN"/>
    <property type="match status" value="1"/>
</dbReference>
<dbReference type="Proteomes" id="UP000007881">
    <property type="component" value="Plasmid pPSMK1"/>
</dbReference>
<dbReference type="InterPro" id="IPR017113">
    <property type="entry name" value="Antirestriction_ArdC"/>
</dbReference>
<name>I0IJD8_PHYMF</name>
<proteinExistence type="predicted"/>
<dbReference type="InterPro" id="IPR041459">
    <property type="entry name" value="MPTase-PolyVal"/>
</dbReference>
<dbReference type="KEGG" id="phm:PSMK_p00140"/>
<evidence type="ECO:0000256" key="1">
    <source>
        <dbReference type="SAM" id="MobiDB-lite"/>
    </source>
</evidence>
<feature type="compositionally biased region" description="Basic and acidic residues" evidence="1">
    <location>
        <begin position="18"/>
        <end position="29"/>
    </location>
</feature>
<dbReference type="AlphaFoldDB" id="I0IJD8"/>